<keyword evidence="4 6" id="KW-0949">S-adenosyl-L-methionine</keyword>
<evidence type="ECO:0000256" key="2">
    <source>
        <dbReference type="ARBA" id="ARBA00022603"/>
    </source>
</evidence>
<keyword evidence="9" id="KW-1185">Reference proteome</keyword>
<dbReference type="EMBL" id="FUWY01000006">
    <property type="protein sequence ID" value="SJZ89324.1"/>
    <property type="molecule type" value="Genomic_DNA"/>
</dbReference>
<evidence type="ECO:0000256" key="3">
    <source>
        <dbReference type="ARBA" id="ARBA00022679"/>
    </source>
</evidence>
<dbReference type="Pfam" id="PF01189">
    <property type="entry name" value="Methyltr_RsmB-F"/>
    <property type="match status" value="1"/>
</dbReference>
<evidence type="ECO:0000256" key="4">
    <source>
        <dbReference type="ARBA" id="ARBA00022691"/>
    </source>
</evidence>
<evidence type="ECO:0000256" key="6">
    <source>
        <dbReference type="PROSITE-ProRule" id="PRU01023"/>
    </source>
</evidence>
<gene>
    <name evidence="8" type="ORF">SAMN02745191_1951</name>
</gene>
<keyword evidence="2 6" id="KW-0489">Methyltransferase</keyword>
<dbReference type="Pfam" id="PF17125">
    <property type="entry name" value="Methyltr_RsmF_N"/>
    <property type="match status" value="1"/>
</dbReference>
<dbReference type="InterPro" id="IPR031341">
    <property type="entry name" value="Methyltr_RsmF_N"/>
</dbReference>
<dbReference type="Pfam" id="PF13636">
    <property type="entry name" value="Methyltranf_PUA"/>
    <property type="match status" value="1"/>
</dbReference>
<evidence type="ECO:0000256" key="1">
    <source>
        <dbReference type="ARBA" id="ARBA00022490"/>
    </source>
</evidence>
<dbReference type="OrthoDB" id="9810297at2"/>
<dbReference type="AlphaFoldDB" id="A0A1T4PCR5"/>
<accession>A0A1T4PCR5</accession>
<feature type="binding site" evidence="6">
    <location>
        <position position="176"/>
    </location>
    <ligand>
        <name>S-adenosyl-L-methionine</name>
        <dbReference type="ChEBI" id="CHEBI:59789"/>
    </ligand>
</feature>
<keyword evidence="3 6" id="KW-0808">Transferase</keyword>
<dbReference type="RefSeq" id="WP_078712355.1">
    <property type="nucleotide sequence ID" value="NZ_FUWY01000006.1"/>
</dbReference>
<dbReference type="GO" id="GO:0003723">
    <property type="term" value="F:RNA binding"/>
    <property type="evidence" value="ECO:0007669"/>
    <property type="project" value="UniProtKB-UniRule"/>
</dbReference>
<dbReference type="GO" id="GO:0001510">
    <property type="term" value="P:RNA methylation"/>
    <property type="evidence" value="ECO:0007669"/>
    <property type="project" value="InterPro"/>
</dbReference>
<protein>
    <submittedName>
        <fullName evidence="8">NOL1/NOP2/sun family putative RNA methylase</fullName>
    </submittedName>
</protein>
<organism evidence="8 9">
    <name type="scientific">Anaerorhabdus furcosa</name>
    <dbReference type="NCBI Taxonomy" id="118967"/>
    <lineage>
        <taxon>Bacteria</taxon>
        <taxon>Bacillati</taxon>
        <taxon>Bacillota</taxon>
        <taxon>Erysipelotrichia</taxon>
        <taxon>Erysipelotrichales</taxon>
        <taxon>Erysipelotrichaceae</taxon>
        <taxon>Anaerorhabdus</taxon>
    </lineage>
</organism>
<proteinExistence type="inferred from homology"/>
<dbReference type="PROSITE" id="PS51686">
    <property type="entry name" value="SAM_MT_RSMB_NOP"/>
    <property type="match status" value="1"/>
</dbReference>
<dbReference type="Gene3D" id="3.30.70.1170">
    <property type="entry name" value="Sun protein, domain 3"/>
    <property type="match status" value="1"/>
</dbReference>
<evidence type="ECO:0000259" key="7">
    <source>
        <dbReference type="PROSITE" id="PS51686"/>
    </source>
</evidence>
<dbReference type="PANTHER" id="PTHR22807">
    <property type="entry name" value="NOP2 YEAST -RELATED NOL1/NOP2/FMU SUN DOMAIN-CONTAINING"/>
    <property type="match status" value="1"/>
</dbReference>
<feature type="binding site" evidence="6">
    <location>
        <begin position="107"/>
        <end position="113"/>
    </location>
    <ligand>
        <name>S-adenosyl-L-methionine</name>
        <dbReference type="ChEBI" id="CHEBI:59789"/>
    </ligand>
</feature>
<sequence length="440" mass="50253">MNELFLKRMKDLLQEDYEAYLNTLNNKPYRGFRINTLKITEEDFFHTFEIECHASNFAKHAYVLDTDEHYGQSLPHALGLMYMQEPSAASAVEVLDPKPNDWVLDLCAAPGGKSTQIAQYLTGDGLLVSNEIESKRAQILLSNIERLGISNAIVTNSTPEKITKLLHGRMDKVLVDAPCSGEGMFKKESKALEDWSEEHVISCSLRQRHILQCAIQALKQDGILVYSTCTYAIEENEKNVAWILETFTDLELVQIQVKWGKEGVQIGNYPTHYTRRILPMDEGEGHFIAKFRRISPNTLNSLDILKSDKLTPSIEKFIKNETSFKENILLKNNRIYAGKHPFYDFKDNYVLRNQVLIGEVIHDRFEPHQHAYTSVLFAPTLNNVCLCDEKEVELFRKGNILQKPVPKGFVGIRIMDQFIGFGKSDGSIIKNKIPKGLRIR</sequence>
<dbReference type="Proteomes" id="UP000243297">
    <property type="component" value="Unassembled WGS sequence"/>
</dbReference>
<evidence type="ECO:0000256" key="5">
    <source>
        <dbReference type="ARBA" id="ARBA00022884"/>
    </source>
</evidence>
<comment type="caution">
    <text evidence="6">Lacks conserved residue(s) required for the propagation of feature annotation.</text>
</comment>
<dbReference type="PRINTS" id="PR02008">
    <property type="entry name" value="RCMTFAMILY"/>
</dbReference>
<dbReference type="GO" id="GO:0008757">
    <property type="term" value="F:S-adenosylmethionine-dependent methyltransferase activity"/>
    <property type="evidence" value="ECO:0007669"/>
    <property type="project" value="InterPro"/>
</dbReference>
<evidence type="ECO:0000313" key="9">
    <source>
        <dbReference type="Proteomes" id="UP000243297"/>
    </source>
</evidence>
<reference evidence="9" key="1">
    <citation type="submission" date="2017-02" db="EMBL/GenBank/DDBJ databases">
        <authorList>
            <person name="Varghese N."/>
            <person name="Submissions S."/>
        </authorList>
    </citation>
    <scope>NUCLEOTIDE SEQUENCE [LARGE SCALE GENOMIC DNA]</scope>
    <source>
        <strain evidence="9">ATCC 25662</strain>
    </source>
</reference>
<name>A0A1T4PCR5_9FIRM</name>
<feature type="active site" description="Nucleophile" evidence="6">
    <location>
        <position position="229"/>
    </location>
</feature>
<dbReference type="NCBIfam" id="TIGR00446">
    <property type="entry name" value="nop2p"/>
    <property type="match status" value="1"/>
</dbReference>
<dbReference type="InterPro" id="IPR001678">
    <property type="entry name" value="MeTrfase_RsmB-F_NOP2_dom"/>
</dbReference>
<keyword evidence="5 6" id="KW-0694">RNA-binding</keyword>
<dbReference type="Gene3D" id="2.30.130.60">
    <property type="match status" value="1"/>
</dbReference>
<keyword evidence="1" id="KW-0963">Cytoplasm</keyword>
<feature type="domain" description="SAM-dependent MTase RsmB/NOP-type" evidence="7">
    <location>
        <begin position="12"/>
        <end position="294"/>
    </location>
</feature>
<dbReference type="InterPro" id="IPR049560">
    <property type="entry name" value="MeTrfase_RsmB-F_NOP2_cat"/>
</dbReference>
<dbReference type="InterPro" id="IPR029063">
    <property type="entry name" value="SAM-dependent_MTases_sf"/>
</dbReference>
<dbReference type="GO" id="GO:0006396">
    <property type="term" value="P:RNA processing"/>
    <property type="evidence" value="ECO:0007669"/>
    <property type="project" value="InterPro"/>
</dbReference>
<feature type="binding site" evidence="6">
    <location>
        <position position="131"/>
    </location>
    <ligand>
        <name>S-adenosyl-L-methionine</name>
        <dbReference type="ChEBI" id="CHEBI:59789"/>
    </ligand>
</feature>
<dbReference type="Gene3D" id="3.40.50.150">
    <property type="entry name" value="Vaccinia Virus protein VP39"/>
    <property type="match status" value="1"/>
</dbReference>
<dbReference type="GO" id="GO:0008173">
    <property type="term" value="F:RNA methyltransferase activity"/>
    <property type="evidence" value="ECO:0007669"/>
    <property type="project" value="InterPro"/>
</dbReference>
<comment type="similarity">
    <text evidence="6">Belongs to the class I-like SAM-binding methyltransferase superfamily. RsmB/NOP family.</text>
</comment>
<dbReference type="InterPro" id="IPR023267">
    <property type="entry name" value="RCMT"/>
</dbReference>
<dbReference type="InterPro" id="IPR027391">
    <property type="entry name" value="Nol1_Nop2_Fmu_2"/>
</dbReference>
<evidence type="ECO:0000313" key="8">
    <source>
        <dbReference type="EMBL" id="SJZ89324.1"/>
    </source>
</evidence>
<dbReference type="PANTHER" id="PTHR22807:SF30">
    <property type="entry name" value="28S RRNA (CYTOSINE(4447)-C(5))-METHYLTRANSFERASE-RELATED"/>
    <property type="match status" value="1"/>
</dbReference>
<dbReference type="CDD" id="cd02440">
    <property type="entry name" value="AdoMet_MTases"/>
    <property type="match status" value="1"/>
</dbReference>
<dbReference type="STRING" id="118967.SAMN02745191_1951"/>
<dbReference type="SUPFAM" id="SSF53335">
    <property type="entry name" value="S-adenosyl-L-methionine-dependent methyltransferases"/>
    <property type="match status" value="1"/>
</dbReference>
<dbReference type="InterPro" id="IPR011023">
    <property type="entry name" value="Nop2p"/>
</dbReference>